<evidence type="ECO:0000256" key="1">
    <source>
        <dbReference type="ARBA" id="ARBA00006432"/>
    </source>
</evidence>
<evidence type="ECO:0000259" key="4">
    <source>
        <dbReference type="Pfam" id="PF13193"/>
    </source>
</evidence>
<dbReference type="PANTHER" id="PTHR43201">
    <property type="entry name" value="ACYL-COA SYNTHETASE"/>
    <property type="match status" value="1"/>
</dbReference>
<dbReference type="InterPro" id="IPR042099">
    <property type="entry name" value="ANL_N_sf"/>
</dbReference>
<feature type="domain" description="AMP-dependent synthetase/ligase" evidence="3">
    <location>
        <begin position="33"/>
        <end position="432"/>
    </location>
</feature>
<dbReference type="InterPro" id="IPR000873">
    <property type="entry name" value="AMP-dep_synth/lig_dom"/>
</dbReference>
<dbReference type="RefSeq" id="WP_154447921.1">
    <property type="nucleotide sequence ID" value="NZ_WIND01000015.1"/>
</dbReference>
<dbReference type="Gene3D" id="3.30.300.30">
    <property type="match status" value="1"/>
</dbReference>
<evidence type="ECO:0000313" key="5">
    <source>
        <dbReference type="EMBL" id="MSU91105.1"/>
    </source>
</evidence>
<dbReference type="InterPro" id="IPR045851">
    <property type="entry name" value="AMP-bd_C_sf"/>
</dbReference>
<accession>A0A6L5Z4S9</accession>
<dbReference type="InterPro" id="IPR025110">
    <property type="entry name" value="AMP-bd_C"/>
</dbReference>
<dbReference type="Gene3D" id="3.40.50.12780">
    <property type="entry name" value="N-terminal domain of ligase-like"/>
    <property type="match status" value="1"/>
</dbReference>
<dbReference type="EMBL" id="WIND01000015">
    <property type="protein sequence ID" value="MSU91105.1"/>
    <property type="molecule type" value="Genomic_DNA"/>
</dbReference>
<dbReference type="Pfam" id="PF13193">
    <property type="entry name" value="AMP-binding_C"/>
    <property type="match status" value="1"/>
</dbReference>
<gene>
    <name evidence="5" type="ORF">GE300_16070</name>
</gene>
<evidence type="ECO:0000259" key="3">
    <source>
        <dbReference type="Pfam" id="PF00501"/>
    </source>
</evidence>
<reference evidence="5 6" key="1">
    <citation type="submission" date="2019-10" db="EMBL/GenBank/DDBJ databases">
        <title>Cognatihalovulum marinum gen. nov. sp. nov., a new member of the family Rhodobacteraceae isolated from deep seawater of the Northwest Indian Ocean.</title>
        <authorList>
            <person name="Ruan C."/>
            <person name="Wang J."/>
            <person name="Zheng X."/>
            <person name="Song L."/>
            <person name="Zhu Y."/>
            <person name="Huang Y."/>
            <person name="Lu Z."/>
            <person name="Du W."/>
            <person name="Huang L."/>
            <person name="Dai X."/>
        </authorList>
    </citation>
    <scope>NUCLEOTIDE SEQUENCE [LARGE SCALE GENOMIC DNA]</scope>
    <source>
        <strain evidence="5 6">2CG4</strain>
    </source>
</reference>
<dbReference type="GO" id="GO:0006631">
    <property type="term" value="P:fatty acid metabolic process"/>
    <property type="evidence" value="ECO:0007669"/>
    <property type="project" value="TreeGrafter"/>
</dbReference>
<proteinExistence type="inferred from homology"/>
<keyword evidence="2" id="KW-0436">Ligase</keyword>
<feature type="domain" description="AMP-binding enzyme C-terminal" evidence="4">
    <location>
        <begin position="486"/>
        <end position="562"/>
    </location>
</feature>
<dbReference type="NCBIfam" id="NF005714">
    <property type="entry name" value="PRK07529.1"/>
    <property type="match status" value="1"/>
</dbReference>
<dbReference type="PROSITE" id="PS00455">
    <property type="entry name" value="AMP_BINDING"/>
    <property type="match status" value="1"/>
</dbReference>
<dbReference type="AlphaFoldDB" id="A0A6L5Z4S9"/>
<dbReference type="GO" id="GO:0031956">
    <property type="term" value="F:medium-chain fatty acid-CoA ligase activity"/>
    <property type="evidence" value="ECO:0007669"/>
    <property type="project" value="TreeGrafter"/>
</dbReference>
<comment type="caution">
    <text evidence="5">The sequence shown here is derived from an EMBL/GenBank/DDBJ whole genome shotgun (WGS) entry which is preliminary data.</text>
</comment>
<dbReference type="Pfam" id="PF00501">
    <property type="entry name" value="AMP-binding"/>
    <property type="match status" value="1"/>
</dbReference>
<dbReference type="Proteomes" id="UP000474957">
    <property type="component" value="Unassembled WGS sequence"/>
</dbReference>
<evidence type="ECO:0000313" key="6">
    <source>
        <dbReference type="Proteomes" id="UP000474957"/>
    </source>
</evidence>
<evidence type="ECO:0000256" key="2">
    <source>
        <dbReference type="ARBA" id="ARBA00022598"/>
    </source>
</evidence>
<protein>
    <submittedName>
        <fullName evidence="5">Acyl-CoA synthetase</fullName>
    </submittedName>
</protein>
<sequence length="632" mass="68472">MAKVATLDDKIAIEQEMPFEQRMTARSLYEMLSRTAERFPDRPALTFQIKAGPRDKAETLTWSALRASVTRAANLFRRIGIGDGDVIAYVLPNCNETAVTLLAGATAGIVNPINPLLEAEQIAAILRETGARAVVTLAPFPKTEVNDKVSRAVAMAPEVKTVLEVDLAHYLSPPVRWLVPLLRPAAKRGHQANVMDLNLSLQGEADDRLSFDEPLDDRICAFFHTGGTTGMPKVAQHRASGILFNGWCGQSYMFTEHDVLMCPLPLFHVFAAYPVLMSCLVSGAQMVMPTPAGYRGDGVMDSFWKLIERYKVTFLITVPTAVSALMQRKIDADVSTLRLAVSGSAPMPLELFRRFEEATGVKILEGYGMTEATCLVSINPPDGQRKVGSVGLPFPYSEVRILSCDKDGGVLKECGVDEVGEICVANPGVIPGGTYTETDKNHGLFAHDTFLRTGDLGRIDADGYLWITGRAKDLIIRGGHNVDPAQIEEAMMTHPDVAFAGAIGQPDAHAGEVPAVYLEMREGVAPDLDALQAHAREHIGERAAHPKYIEVLGELPKTAVGKVFKPELRKMAIARVYGAALAEAGVGAGIDHVYEDKKLGLVAGLKRTDPAVTDADVAAVLGRFARPWAWID</sequence>
<comment type="similarity">
    <text evidence="1">Belongs to the ATP-dependent AMP-binding enzyme family.</text>
</comment>
<organism evidence="5 6">
    <name type="scientific">Halovulum marinum</name>
    <dbReference type="NCBI Taxonomy" id="2662447"/>
    <lineage>
        <taxon>Bacteria</taxon>
        <taxon>Pseudomonadati</taxon>
        <taxon>Pseudomonadota</taxon>
        <taxon>Alphaproteobacteria</taxon>
        <taxon>Rhodobacterales</taxon>
        <taxon>Paracoccaceae</taxon>
        <taxon>Halovulum</taxon>
    </lineage>
</organism>
<dbReference type="SUPFAM" id="SSF56801">
    <property type="entry name" value="Acetyl-CoA synthetase-like"/>
    <property type="match status" value="1"/>
</dbReference>
<name>A0A6L5Z4S9_9RHOB</name>
<dbReference type="InterPro" id="IPR020845">
    <property type="entry name" value="AMP-binding_CS"/>
</dbReference>
<dbReference type="PANTHER" id="PTHR43201:SF5">
    <property type="entry name" value="MEDIUM-CHAIN ACYL-COA LIGASE ACSF2, MITOCHONDRIAL"/>
    <property type="match status" value="1"/>
</dbReference>
<keyword evidence="6" id="KW-1185">Reference proteome</keyword>